<evidence type="ECO:0000313" key="1">
    <source>
        <dbReference type="EMBL" id="EMJ5133025.1"/>
    </source>
</evidence>
<proteinExistence type="predicted"/>
<accession>A0AAI9GHJ1</accession>
<comment type="caution">
    <text evidence="1">The sequence shown here is derived from an EMBL/GenBank/DDBJ whole genome shotgun (WGS) entry which is preliminary data.</text>
</comment>
<protein>
    <recommendedName>
        <fullName evidence="2">Lipoprotein</fullName>
    </recommendedName>
</protein>
<dbReference type="PROSITE" id="PS51257">
    <property type="entry name" value="PROKAR_LIPOPROTEIN"/>
    <property type="match status" value="1"/>
</dbReference>
<organism evidence="1">
    <name type="scientific">Providencia stuartii</name>
    <dbReference type="NCBI Taxonomy" id="588"/>
    <lineage>
        <taxon>Bacteria</taxon>
        <taxon>Pseudomonadati</taxon>
        <taxon>Pseudomonadota</taxon>
        <taxon>Gammaproteobacteria</taxon>
        <taxon>Enterobacterales</taxon>
        <taxon>Morganellaceae</taxon>
        <taxon>Providencia</taxon>
    </lineage>
</organism>
<dbReference type="EMBL" id="ABMABF030000002">
    <property type="protein sequence ID" value="EMJ5133025.1"/>
    <property type="molecule type" value="Genomic_DNA"/>
</dbReference>
<evidence type="ECO:0008006" key="2">
    <source>
        <dbReference type="Google" id="ProtNLM"/>
    </source>
</evidence>
<gene>
    <name evidence="1" type="ORF">RG298_000699</name>
</gene>
<dbReference type="AlphaFoldDB" id="A0AAI9GHJ1"/>
<sequence>MRSLSIIFFPFLLSGCITINGPVKNGSGTDQPSATATSAVTTTETTTTIGNRHPDEIFIAVTNFYTTKGLTPIIQNKDVGIIATSGDNLDIAGEYLDCDSAGKGQNMQESYRIVTQVWSSGEGTNVSIQVNGIYQLVTPDGNDKVKPTACKSSGAFESALLQILTPS</sequence>
<name>A0AAI9GHJ1_PROST</name>
<reference evidence="1" key="1">
    <citation type="submission" date="2024-02" db="EMBL/GenBank/DDBJ databases">
        <authorList>
            <consortium name="Clinical and Environmental Microbiology Branch: Whole genome sequencing antimicrobial resistance pathogens in the healthcare setting"/>
        </authorList>
    </citation>
    <scope>NUCLEOTIDE SEQUENCE</scope>
    <source>
        <strain evidence="1">2021GO-0154</strain>
    </source>
</reference>